<reference evidence="3" key="1">
    <citation type="submission" date="2020-03" db="EMBL/GenBank/DDBJ databases">
        <title>The deep terrestrial virosphere.</title>
        <authorList>
            <person name="Holmfeldt K."/>
            <person name="Nilsson E."/>
            <person name="Simone D."/>
            <person name="Lopez-Fernandez M."/>
            <person name="Wu X."/>
            <person name="de Brujin I."/>
            <person name="Lundin D."/>
            <person name="Andersson A."/>
            <person name="Bertilsson S."/>
            <person name="Dopson M."/>
        </authorList>
    </citation>
    <scope>NUCLEOTIDE SEQUENCE</scope>
    <source>
        <strain evidence="3">TM448A01076</strain>
        <strain evidence="4">TM448B01182</strain>
    </source>
</reference>
<sequence>MSDVVIDLDGKAAGTSPDEGRVVDDGEKTPSPVDYAGFQTPGELARAYQGSVKELNDFRSLKGKMGNELGNLKAEKARLEGMLEVMQKAKTSPTVVGMAELQTQLDNGELNLSQFIAKSNEIMREEYDKRLDDKISTFQAQADRKSYIDQFIKDNPGYLEAYNEGKLSKWIDRGISGEEAWSNFKAEQSTSELDTMKEKVKTLEQQLKEAGVKVGTQLEQGKTAASKVLGTEGDGASFRQTPKAPIAYKTNTERIEAGLNLLEKMRAS</sequence>
<evidence type="ECO:0000313" key="4">
    <source>
        <dbReference type="EMBL" id="QJH98069.1"/>
    </source>
</evidence>
<evidence type="ECO:0000256" key="1">
    <source>
        <dbReference type="SAM" id="Coils"/>
    </source>
</evidence>
<evidence type="ECO:0000313" key="3">
    <source>
        <dbReference type="EMBL" id="QJA48678.1"/>
    </source>
</evidence>
<keyword evidence="1" id="KW-0175">Coiled coil</keyword>
<organism evidence="3">
    <name type="scientific">viral metagenome</name>
    <dbReference type="NCBI Taxonomy" id="1070528"/>
    <lineage>
        <taxon>unclassified sequences</taxon>
        <taxon>metagenomes</taxon>
        <taxon>organismal metagenomes</taxon>
    </lineage>
</organism>
<feature type="coiled-coil region" evidence="1">
    <location>
        <begin position="186"/>
        <end position="213"/>
    </location>
</feature>
<name>A0A6H1ZMD4_9ZZZZ</name>
<dbReference type="AlphaFoldDB" id="A0A6H1ZMD4"/>
<dbReference type="EMBL" id="MT144714">
    <property type="protein sequence ID" value="QJH98069.1"/>
    <property type="molecule type" value="Genomic_DNA"/>
</dbReference>
<evidence type="ECO:0000256" key="2">
    <source>
        <dbReference type="SAM" id="MobiDB-lite"/>
    </source>
</evidence>
<accession>A0A6H1ZMD4</accession>
<feature type="coiled-coil region" evidence="1">
    <location>
        <begin position="69"/>
        <end position="118"/>
    </location>
</feature>
<protein>
    <recommendedName>
        <fullName evidence="5">Scaffolding protein</fullName>
    </recommendedName>
</protein>
<feature type="compositionally biased region" description="Basic and acidic residues" evidence="2">
    <location>
        <begin position="18"/>
        <end position="28"/>
    </location>
</feature>
<evidence type="ECO:0008006" key="5">
    <source>
        <dbReference type="Google" id="ProtNLM"/>
    </source>
</evidence>
<dbReference type="EMBL" id="MT144096">
    <property type="protein sequence ID" value="QJA48678.1"/>
    <property type="molecule type" value="Genomic_DNA"/>
</dbReference>
<feature type="region of interest" description="Disordered" evidence="2">
    <location>
        <begin position="1"/>
        <end position="38"/>
    </location>
</feature>
<gene>
    <name evidence="3" type="ORF">TM448A01076_0014</name>
    <name evidence="4" type="ORF">TM448B01182_0013</name>
</gene>
<proteinExistence type="predicted"/>